<feature type="compositionally biased region" description="Low complexity" evidence="1">
    <location>
        <begin position="1"/>
        <end position="13"/>
    </location>
</feature>
<evidence type="ECO:0000313" key="2">
    <source>
        <dbReference type="EMBL" id="KAK1849410.1"/>
    </source>
</evidence>
<sequence length="157" mass="16763">MVVSRRLPLSLLPQPGKDGRKPRTEGTCCTHDSHFHCSGIYASLFPPALVFGTKSPSGTDLAHSGTLGFGRSAINQPLPSVPCRNLRGMRCTHTVFDCTRRSLAVDDRQHSTLQPAWCLHMGAAVSAGAAISTCRSRPLTAGLTPHFSASKRGDCHA</sequence>
<accession>A0AAD9AL94</accession>
<gene>
    <name evidence="2" type="ORF">CCHR01_07929</name>
</gene>
<evidence type="ECO:0000256" key="1">
    <source>
        <dbReference type="SAM" id="MobiDB-lite"/>
    </source>
</evidence>
<name>A0AAD9AL94_9PEZI</name>
<evidence type="ECO:0000313" key="3">
    <source>
        <dbReference type="Proteomes" id="UP001243330"/>
    </source>
</evidence>
<reference evidence="2" key="1">
    <citation type="submission" date="2023-01" db="EMBL/GenBank/DDBJ databases">
        <title>Colletotrichum chrysophilum M932 genome sequence.</title>
        <authorList>
            <person name="Baroncelli R."/>
        </authorList>
    </citation>
    <scope>NUCLEOTIDE SEQUENCE</scope>
    <source>
        <strain evidence="2">M932</strain>
    </source>
</reference>
<feature type="region of interest" description="Disordered" evidence="1">
    <location>
        <begin position="1"/>
        <end position="25"/>
    </location>
</feature>
<proteinExistence type="predicted"/>
<dbReference type="Proteomes" id="UP001243330">
    <property type="component" value="Unassembled WGS sequence"/>
</dbReference>
<keyword evidence="3" id="KW-1185">Reference proteome</keyword>
<comment type="caution">
    <text evidence="2">The sequence shown here is derived from an EMBL/GenBank/DDBJ whole genome shotgun (WGS) entry which is preliminary data.</text>
</comment>
<organism evidence="2 3">
    <name type="scientific">Colletotrichum chrysophilum</name>
    <dbReference type="NCBI Taxonomy" id="1836956"/>
    <lineage>
        <taxon>Eukaryota</taxon>
        <taxon>Fungi</taxon>
        <taxon>Dikarya</taxon>
        <taxon>Ascomycota</taxon>
        <taxon>Pezizomycotina</taxon>
        <taxon>Sordariomycetes</taxon>
        <taxon>Hypocreomycetidae</taxon>
        <taxon>Glomerellales</taxon>
        <taxon>Glomerellaceae</taxon>
        <taxon>Colletotrichum</taxon>
        <taxon>Colletotrichum gloeosporioides species complex</taxon>
    </lineage>
</organism>
<protein>
    <submittedName>
        <fullName evidence="2">Uncharacterized protein</fullName>
    </submittedName>
</protein>
<dbReference type="EMBL" id="JAQOWY010000144">
    <property type="protein sequence ID" value="KAK1849410.1"/>
    <property type="molecule type" value="Genomic_DNA"/>
</dbReference>
<dbReference type="AlphaFoldDB" id="A0AAD9AL94"/>